<sequence>MSKKWRFWGIGILVSCGLVLYGGAKWLPNGLGESEPKPSISQSQNELYYEEYQAYMNALHESVELVEQEVVVASLYELSVDGSKIYYFESLEDVEEVLRDIVVLSTENISDIQVTVEEENGLETIAIDFEVKPVLTQEILERNFVMSSPNPMIQMDEPVVNEILETEEVLVDLSFNEDVQVESVVKDTQEISTVVDVVAELLKLNAEPAEYTIESGDSASVIAEKYNMGLSELYRLNPWLEDRERSLQIGDCLVVEKLIPELSVVNCFLVPETDSIQPDIVYQEDDTLYKGLEVVSEEGQEGKLLLKKDVDILNDDVIAESVVESEVIEEATPQLVLVGTKPVPEDGPAGFFVSPLAAFRLTSSYGPRWGRTHAGIDMAVNTGTTVMAADGGQVIYSGWDSGYGYRIDIDHGNGIITRYGHNSKLLVEYGEIVGQGEIIAKSGNTGRSTGPHLHFEVIIDGTAMNPYDYIGKGLYN</sequence>
<dbReference type="SUPFAM" id="SSF51261">
    <property type="entry name" value="Duplicated hybrid motif"/>
    <property type="match status" value="1"/>
</dbReference>
<reference evidence="4 5" key="1">
    <citation type="submission" date="2018-09" db="EMBL/GenBank/DDBJ databases">
        <authorList>
            <person name="Postec A."/>
        </authorList>
    </citation>
    <scope>NUCLEOTIDE SEQUENCE [LARGE SCALE GENOMIC DNA]</scope>
    <source>
        <strain evidence="4">70B-A</strain>
    </source>
</reference>
<evidence type="ECO:0000259" key="2">
    <source>
        <dbReference type="PROSITE" id="PS51109"/>
    </source>
</evidence>
<gene>
    <name evidence="4" type="ORF">PATL70BA_3337</name>
</gene>
<dbReference type="PANTHER" id="PTHR21666">
    <property type="entry name" value="PEPTIDASE-RELATED"/>
    <property type="match status" value="1"/>
</dbReference>
<proteinExistence type="predicted"/>
<dbReference type="InterPro" id="IPR011055">
    <property type="entry name" value="Dup_hybrid_motif"/>
</dbReference>
<dbReference type="EMBL" id="LR130778">
    <property type="protein sequence ID" value="VDN49264.1"/>
    <property type="molecule type" value="Genomic_DNA"/>
</dbReference>
<dbReference type="CDD" id="cd12797">
    <property type="entry name" value="M23_peptidase"/>
    <property type="match status" value="1"/>
</dbReference>
<dbReference type="OrthoDB" id="9809488at2"/>
<keyword evidence="1" id="KW-0732">Signal</keyword>
<dbReference type="Pfam" id="PF01476">
    <property type="entry name" value="LysM"/>
    <property type="match status" value="1"/>
</dbReference>
<dbReference type="Gene3D" id="2.20.230.10">
    <property type="entry name" value="Resuscitation-promoting factor rpfb"/>
    <property type="match status" value="1"/>
</dbReference>
<dbReference type="Pfam" id="PF01551">
    <property type="entry name" value="Peptidase_M23"/>
    <property type="match status" value="1"/>
</dbReference>
<dbReference type="CDD" id="cd00118">
    <property type="entry name" value="LysM"/>
    <property type="match status" value="1"/>
</dbReference>
<dbReference type="PANTHER" id="PTHR21666:SF270">
    <property type="entry name" value="MUREIN HYDROLASE ACTIVATOR ENVC"/>
    <property type="match status" value="1"/>
</dbReference>
<dbReference type="InterPro" id="IPR036779">
    <property type="entry name" value="LysM_dom_sf"/>
</dbReference>
<dbReference type="Proteomes" id="UP000279029">
    <property type="component" value="Chromosome"/>
</dbReference>
<dbReference type="KEGG" id="cbar:PATL70BA_3337"/>
<dbReference type="SUPFAM" id="SSF54106">
    <property type="entry name" value="LysM domain"/>
    <property type="match status" value="1"/>
</dbReference>
<dbReference type="PROSITE" id="PS51782">
    <property type="entry name" value="LYSM"/>
    <property type="match status" value="1"/>
</dbReference>
<dbReference type="PROSITE" id="PS51109">
    <property type="entry name" value="G5"/>
    <property type="match status" value="1"/>
</dbReference>
<protein>
    <recommendedName>
        <fullName evidence="6">Peptidase M23</fullName>
    </recommendedName>
</protein>
<keyword evidence="5" id="KW-1185">Reference proteome</keyword>
<evidence type="ECO:0000313" key="5">
    <source>
        <dbReference type="Proteomes" id="UP000279029"/>
    </source>
</evidence>
<dbReference type="Gene3D" id="2.70.70.10">
    <property type="entry name" value="Glucose Permease (Domain IIA)"/>
    <property type="match status" value="1"/>
</dbReference>
<evidence type="ECO:0000256" key="1">
    <source>
        <dbReference type="ARBA" id="ARBA00022729"/>
    </source>
</evidence>
<dbReference type="RefSeq" id="WP_125138259.1">
    <property type="nucleotide sequence ID" value="NZ_LR130778.1"/>
</dbReference>
<dbReference type="Gene3D" id="3.10.350.10">
    <property type="entry name" value="LysM domain"/>
    <property type="match status" value="1"/>
</dbReference>
<evidence type="ECO:0000259" key="3">
    <source>
        <dbReference type="PROSITE" id="PS51782"/>
    </source>
</evidence>
<dbReference type="Pfam" id="PF07501">
    <property type="entry name" value="G5"/>
    <property type="match status" value="1"/>
</dbReference>
<accession>A0A3P7P1K3</accession>
<feature type="domain" description="G5" evidence="2">
    <location>
        <begin position="262"/>
        <end position="342"/>
    </location>
</feature>
<dbReference type="SMART" id="SM01208">
    <property type="entry name" value="G5"/>
    <property type="match status" value="1"/>
</dbReference>
<feature type="domain" description="LysM" evidence="3">
    <location>
        <begin position="209"/>
        <end position="255"/>
    </location>
</feature>
<evidence type="ECO:0000313" key="4">
    <source>
        <dbReference type="EMBL" id="VDN49264.1"/>
    </source>
</evidence>
<dbReference type="GO" id="GO:0004222">
    <property type="term" value="F:metalloendopeptidase activity"/>
    <property type="evidence" value="ECO:0007669"/>
    <property type="project" value="TreeGrafter"/>
</dbReference>
<dbReference type="AlphaFoldDB" id="A0A3P7P1K3"/>
<name>A0A3P7P1K3_9FIRM</name>
<evidence type="ECO:0008006" key="6">
    <source>
        <dbReference type="Google" id="ProtNLM"/>
    </source>
</evidence>
<dbReference type="InterPro" id="IPR011098">
    <property type="entry name" value="G5_dom"/>
</dbReference>
<dbReference type="InterPro" id="IPR018392">
    <property type="entry name" value="LysM"/>
</dbReference>
<organism evidence="4 5">
    <name type="scientific">Petrocella atlantisensis</name>
    <dbReference type="NCBI Taxonomy" id="2173034"/>
    <lineage>
        <taxon>Bacteria</taxon>
        <taxon>Bacillati</taxon>
        <taxon>Bacillota</taxon>
        <taxon>Clostridia</taxon>
        <taxon>Lachnospirales</taxon>
        <taxon>Vallitaleaceae</taxon>
        <taxon>Petrocella</taxon>
    </lineage>
</organism>
<dbReference type="InterPro" id="IPR016047">
    <property type="entry name" value="M23ase_b-sheet_dom"/>
</dbReference>
<dbReference type="InterPro" id="IPR050570">
    <property type="entry name" value="Cell_wall_metabolism_enzyme"/>
</dbReference>